<evidence type="ECO:0000313" key="2">
    <source>
        <dbReference type="Proteomes" id="UP000232196"/>
    </source>
</evidence>
<keyword evidence="2" id="KW-1185">Reference proteome</keyword>
<dbReference type="AlphaFoldDB" id="A0A2M9X892"/>
<name>A0A2M9X892_9LEPT</name>
<protein>
    <recommendedName>
        <fullName evidence="3">BrnT family toxin</fullName>
    </recommendedName>
</protein>
<dbReference type="Proteomes" id="UP000232196">
    <property type="component" value="Unassembled WGS sequence"/>
</dbReference>
<evidence type="ECO:0000313" key="1">
    <source>
        <dbReference type="EMBL" id="PJZ23918.1"/>
    </source>
</evidence>
<accession>A0A2M9X892</accession>
<dbReference type="InterPro" id="IPR038573">
    <property type="entry name" value="BrnT_sf"/>
</dbReference>
<sequence length="98" mass="11688">MLFEWDDKKNSSNLKKHQISFKQASQVFLDKDAIYIPDENHSENEERWLVLGKIENFTIIVVVFVDKSNKNEEKLRIISARKADKLEEKEYFQRLGKD</sequence>
<dbReference type="Gene3D" id="3.10.450.530">
    <property type="entry name" value="Ribonuclease toxin, BrnT, of type II toxin-antitoxin system"/>
    <property type="match status" value="1"/>
</dbReference>
<dbReference type="EMBL" id="NPDN01000015">
    <property type="protein sequence ID" value="PJZ23918.1"/>
    <property type="molecule type" value="Genomic_DNA"/>
</dbReference>
<dbReference type="OrthoDB" id="9802417at2"/>
<comment type="caution">
    <text evidence="1">The sequence shown here is derived from an EMBL/GenBank/DDBJ whole genome shotgun (WGS) entry which is preliminary data.</text>
</comment>
<gene>
    <name evidence="1" type="ORF">CH357_18665</name>
</gene>
<dbReference type="RefSeq" id="WP_100708281.1">
    <property type="nucleotide sequence ID" value="NZ_NPDL01000017.1"/>
</dbReference>
<dbReference type="Pfam" id="PF04365">
    <property type="entry name" value="BrnT_toxin"/>
    <property type="match status" value="1"/>
</dbReference>
<dbReference type="InterPro" id="IPR007460">
    <property type="entry name" value="BrnT_toxin"/>
</dbReference>
<proteinExistence type="predicted"/>
<reference evidence="1 2" key="1">
    <citation type="submission" date="2017-07" db="EMBL/GenBank/DDBJ databases">
        <title>Leptospira spp. isolated from tropical soils.</title>
        <authorList>
            <person name="Thibeaux R."/>
            <person name="Iraola G."/>
            <person name="Ferres I."/>
            <person name="Bierque E."/>
            <person name="Girault D."/>
            <person name="Soupe-Gilbert M.-E."/>
            <person name="Picardeau M."/>
            <person name="Goarant C."/>
        </authorList>
    </citation>
    <scope>NUCLEOTIDE SEQUENCE [LARGE SCALE GENOMIC DNA]</scope>
    <source>
        <strain evidence="1 2">MCA1-C-A1</strain>
    </source>
</reference>
<evidence type="ECO:0008006" key="3">
    <source>
        <dbReference type="Google" id="ProtNLM"/>
    </source>
</evidence>
<organism evidence="1 2">
    <name type="scientific">Leptospira hartskeerlii</name>
    <dbReference type="NCBI Taxonomy" id="2023177"/>
    <lineage>
        <taxon>Bacteria</taxon>
        <taxon>Pseudomonadati</taxon>
        <taxon>Spirochaetota</taxon>
        <taxon>Spirochaetia</taxon>
        <taxon>Leptospirales</taxon>
        <taxon>Leptospiraceae</taxon>
        <taxon>Leptospira</taxon>
    </lineage>
</organism>